<comment type="subcellular location">
    <subcellularLocation>
        <location evidence="1">Nucleus</location>
    </subcellularLocation>
</comment>
<dbReference type="GO" id="GO:0006271">
    <property type="term" value="P:DNA strand elongation involved in DNA replication"/>
    <property type="evidence" value="ECO:0007669"/>
    <property type="project" value="UniProtKB-ARBA"/>
</dbReference>
<dbReference type="SMART" id="SM00292">
    <property type="entry name" value="BRCT"/>
    <property type="match status" value="1"/>
</dbReference>
<keyword evidence="9" id="KW-0539">Nucleus</keyword>
<feature type="compositionally biased region" description="Basic residues" evidence="10">
    <location>
        <begin position="711"/>
        <end position="727"/>
    </location>
</feature>
<dbReference type="SUPFAM" id="SSF48019">
    <property type="entry name" value="post-AAA+ oligomerization domain-like"/>
    <property type="match status" value="1"/>
</dbReference>
<dbReference type="GO" id="GO:0003689">
    <property type="term" value="F:DNA clamp loader activity"/>
    <property type="evidence" value="ECO:0007669"/>
    <property type="project" value="InterPro"/>
</dbReference>
<sequence>MLLNCPRSFWERKARAGPKAPGSKEIPQGAPNCLQGLTFVFTGELDSLSREEATDLVKRYGGRVTGAPSSRTSYVVLGEDAGEKKLEKIKTLKIPTLSEDGLLDLIRNEPAKGEPDMAAAMSSKMQLSDKASKSAPSEPAADAAPTKSPALESGEMWTDKYKPKQLKDICGNKSNIERLGQWLRDWYVCNAPVGSDIFTNAQCDCRAKGRRVEHRAVLISGPPGIGKTTAARLVCEAEGYHVIEFNASDARSKKMIEGNLGEMLNSRTMIEYDNSTELHRNAVVMDEVDGMSAGDRGGIAQLIQFIKKTKTPIICICNDRQSPKVRSLANYCNDLRFRRLPKRGVLLTNTYAACIREGLKLQPNAVDHLVTSTHSDIRQMLNILAAWKLARTSLDYDEVKELGKLSEKHVSMGPFDIVGKYLQGQAYSSASVAEKLDLYFNDFSLAPLMVQENYLRVAPSMARSAQADPREASARVLDLIAQASESISQGDLVDSAIHGSQQQWGLMPTHALFSCVRPAYYMHGGMQGMYQFPGWLGQNSKAGKTDRQLADAQARMRARVACDKQEIRKTYVPLLSRAMVQPLLSEGVDGVQSVINLLDTYYLTRDDWEALIAMRLGPESGEQLMKQIPSNVKSAFTRAYNKSNHPTVAVAKKPAKKESGAGLSEQPDLEEALDVDEAPAADSDEDNGDDGIEGDAFIKVKGAGARAKGTTSRRGRGASKSTRGRAK</sequence>
<evidence type="ECO:0000256" key="10">
    <source>
        <dbReference type="SAM" id="MobiDB-lite"/>
    </source>
</evidence>
<dbReference type="OrthoDB" id="446168at2759"/>
<dbReference type="Gene3D" id="3.40.50.10190">
    <property type="entry name" value="BRCT domain"/>
    <property type="match status" value="1"/>
</dbReference>
<name>A0A4P9XNW8_9FUNG</name>
<feature type="compositionally biased region" description="Low complexity" evidence="10">
    <location>
        <begin position="133"/>
        <end position="145"/>
    </location>
</feature>
<feature type="domain" description="BRCT" evidence="11">
    <location>
        <begin position="29"/>
        <end position="119"/>
    </location>
</feature>
<dbReference type="Pfam" id="PF00004">
    <property type="entry name" value="AAA"/>
    <property type="match status" value="1"/>
</dbReference>
<dbReference type="PROSITE" id="PS50172">
    <property type="entry name" value="BRCT"/>
    <property type="match status" value="1"/>
</dbReference>
<dbReference type="GO" id="GO:0006281">
    <property type="term" value="P:DNA repair"/>
    <property type="evidence" value="ECO:0007669"/>
    <property type="project" value="InterPro"/>
</dbReference>
<dbReference type="SMART" id="SM00382">
    <property type="entry name" value="AAA"/>
    <property type="match status" value="1"/>
</dbReference>
<dbReference type="GO" id="GO:0005524">
    <property type="term" value="F:ATP binding"/>
    <property type="evidence" value="ECO:0007669"/>
    <property type="project" value="UniProtKB-KW"/>
</dbReference>
<dbReference type="PANTHER" id="PTHR23389">
    <property type="entry name" value="CHROMOSOME TRANSMISSION FIDELITY FACTOR 18"/>
    <property type="match status" value="1"/>
</dbReference>
<dbReference type="InterPro" id="IPR036420">
    <property type="entry name" value="BRCT_dom_sf"/>
</dbReference>
<feature type="compositionally biased region" description="Acidic residues" evidence="10">
    <location>
        <begin position="667"/>
        <end position="693"/>
    </location>
</feature>
<dbReference type="Pfam" id="PF08519">
    <property type="entry name" value="RFC1"/>
    <property type="match status" value="1"/>
</dbReference>
<dbReference type="EMBL" id="KZ992685">
    <property type="protein sequence ID" value="RKP07687.1"/>
    <property type="molecule type" value="Genomic_DNA"/>
</dbReference>
<dbReference type="GO" id="GO:0005634">
    <property type="term" value="C:nucleus"/>
    <property type="evidence" value="ECO:0007669"/>
    <property type="project" value="UniProtKB-SubCell"/>
</dbReference>
<keyword evidence="13" id="KW-1185">Reference proteome</keyword>
<evidence type="ECO:0000256" key="7">
    <source>
        <dbReference type="ARBA" id="ARBA00022840"/>
    </source>
</evidence>
<dbReference type="InterPro" id="IPR008921">
    <property type="entry name" value="DNA_pol3_clamp-load_cplx_C"/>
</dbReference>
<dbReference type="InterPro" id="IPR013725">
    <property type="entry name" value="DNA_replication_fac_RFC1_C"/>
</dbReference>
<evidence type="ECO:0000256" key="5">
    <source>
        <dbReference type="ARBA" id="ARBA00022705"/>
    </source>
</evidence>
<dbReference type="PIRSF" id="PIRSF036578">
    <property type="entry name" value="RFC1"/>
    <property type="match status" value="1"/>
</dbReference>
<accession>A0A4P9XNW8</accession>
<evidence type="ECO:0000256" key="2">
    <source>
        <dbReference type="ARBA" id="ARBA00006116"/>
    </source>
</evidence>
<evidence type="ECO:0000313" key="13">
    <source>
        <dbReference type="Proteomes" id="UP000271241"/>
    </source>
</evidence>
<keyword evidence="8" id="KW-0238">DNA-binding</keyword>
<evidence type="ECO:0000256" key="8">
    <source>
        <dbReference type="ARBA" id="ARBA00023125"/>
    </source>
</evidence>
<evidence type="ECO:0000256" key="6">
    <source>
        <dbReference type="ARBA" id="ARBA00022741"/>
    </source>
</evidence>
<dbReference type="InterPro" id="IPR027417">
    <property type="entry name" value="P-loop_NTPase"/>
</dbReference>
<dbReference type="FunFam" id="1.20.272.10:FF:000005">
    <property type="entry name" value="Replication factor C subunit 1"/>
    <property type="match status" value="1"/>
</dbReference>
<dbReference type="GO" id="GO:0005663">
    <property type="term" value="C:DNA replication factor C complex"/>
    <property type="evidence" value="ECO:0007669"/>
    <property type="project" value="InterPro"/>
</dbReference>
<gene>
    <name evidence="12" type="ORF">THASP1DRAFT_16680</name>
</gene>
<evidence type="ECO:0000259" key="11">
    <source>
        <dbReference type="PROSITE" id="PS50172"/>
    </source>
</evidence>
<keyword evidence="4" id="KW-0597">Phosphoprotein</keyword>
<evidence type="ECO:0000256" key="3">
    <source>
        <dbReference type="ARBA" id="ARBA00020401"/>
    </source>
</evidence>
<keyword evidence="7" id="KW-0067">ATP-binding</keyword>
<dbReference type="STRING" id="78915.A0A4P9XNW8"/>
<dbReference type="InterPro" id="IPR003959">
    <property type="entry name" value="ATPase_AAA_core"/>
</dbReference>
<evidence type="ECO:0000256" key="9">
    <source>
        <dbReference type="ARBA" id="ARBA00023242"/>
    </source>
</evidence>
<dbReference type="GO" id="GO:0003677">
    <property type="term" value="F:DNA binding"/>
    <property type="evidence" value="ECO:0007669"/>
    <property type="project" value="UniProtKB-KW"/>
</dbReference>
<feature type="region of interest" description="Disordered" evidence="10">
    <location>
        <begin position="114"/>
        <end position="156"/>
    </location>
</feature>
<dbReference type="Pfam" id="PF00533">
    <property type="entry name" value="BRCT"/>
    <property type="match status" value="1"/>
</dbReference>
<dbReference type="Gene3D" id="1.10.8.60">
    <property type="match status" value="1"/>
</dbReference>
<reference evidence="13" key="1">
    <citation type="journal article" date="2018" name="Nat. Microbiol.">
        <title>Leveraging single-cell genomics to expand the fungal tree of life.</title>
        <authorList>
            <person name="Ahrendt S.R."/>
            <person name="Quandt C.A."/>
            <person name="Ciobanu D."/>
            <person name="Clum A."/>
            <person name="Salamov A."/>
            <person name="Andreopoulos B."/>
            <person name="Cheng J.F."/>
            <person name="Woyke T."/>
            <person name="Pelin A."/>
            <person name="Henrissat B."/>
            <person name="Reynolds N.K."/>
            <person name="Benny G.L."/>
            <person name="Smith M.E."/>
            <person name="James T.Y."/>
            <person name="Grigoriev I.V."/>
        </authorList>
    </citation>
    <scope>NUCLEOTIDE SEQUENCE [LARGE SCALE GENOMIC DNA]</scope>
    <source>
        <strain evidence="13">RSA 1356</strain>
    </source>
</reference>
<dbReference type="Proteomes" id="UP000271241">
    <property type="component" value="Unassembled WGS sequence"/>
</dbReference>
<evidence type="ECO:0000256" key="1">
    <source>
        <dbReference type="ARBA" id="ARBA00004123"/>
    </source>
</evidence>
<dbReference type="SUPFAM" id="SSF52540">
    <property type="entry name" value="P-loop containing nucleoside triphosphate hydrolases"/>
    <property type="match status" value="1"/>
</dbReference>
<dbReference type="InterPro" id="IPR012178">
    <property type="entry name" value="RFC1"/>
</dbReference>
<dbReference type="InterPro" id="IPR001357">
    <property type="entry name" value="BRCT_dom"/>
</dbReference>
<dbReference type="Pfam" id="PF25361">
    <property type="entry name" value="AAA_lid_RFC1"/>
    <property type="match status" value="1"/>
</dbReference>
<dbReference type="Gene3D" id="3.40.50.300">
    <property type="entry name" value="P-loop containing nucleotide triphosphate hydrolases"/>
    <property type="match status" value="1"/>
</dbReference>
<comment type="similarity">
    <text evidence="2">Belongs to the activator 1 large subunit family.</text>
</comment>
<dbReference type="Gene3D" id="1.20.272.10">
    <property type="match status" value="1"/>
</dbReference>
<organism evidence="12 13">
    <name type="scientific">Thamnocephalis sphaerospora</name>
    <dbReference type="NCBI Taxonomy" id="78915"/>
    <lineage>
        <taxon>Eukaryota</taxon>
        <taxon>Fungi</taxon>
        <taxon>Fungi incertae sedis</taxon>
        <taxon>Zoopagomycota</taxon>
        <taxon>Zoopagomycotina</taxon>
        <taxon>Zoopagomycetes</taxon>
        <taxon>Zoopagales</taxon>
        <taxon>Sigmoideomycetaceae</taxon>
        <taxon>Thamnocephalis</taxon>
    </lineage>
</organism>
<keyword evidence="5" id="KW-0235">DNA replication</keyword>
<dbReference type="SUPFAM" id="SSF52113">
    <property type="entry name" value="BRCT domain"/>
    <property type="match status" value="1"/>
</dbReference>
<dbReference type="GO" id="GO:0016887">
    <property type="term" value="F:ATP hydrolysis activity"/>
    <property type="evidence" value="ECO:0007669"/>
    <property type="project" value="InterPro"/>
</dbReference>
<dbReference type="CDD" id="cd17752">
    <property type="entry name" value="BRCT_RFC1"/>
    <property type="match status" value="1"/>
</dbReference>
<dbReference type="InterPro" id="IPR003593">
    <property type="entry name" value="AAA+_ATPase"/>
</dbReference>
<dbReference type="AlphaFoldDB" id="A0A4P9XNW8"/>
<dbReference type="CDD" id="cd00009">
    <property type="entry name" value="AAA"/>
    <property type="match status" value="1"/>
</dbReference>
<keyword evidence="6" id="KW-0547">Nucleotide-binding</keyword>
<dbReference type="PANTHER" id="PTHR23389:SF6">
    <property type="entry name" value="REPLICATION FACTOR C SUBUNIT 1"/>
    <property type="match status" value="1"/>
</dbReference>
<feature type="region of interest" description="Disordered" evidence="10">
    <location>
        <begin position="647"/>
        <end position="727"/>
    </location>
</feature>
<evidence type="ECO:0000313" key="12">
    <source>
        <dbReference type="EMBL" id="RKP07687.1"/>
    </source>
</evidence>
<evidence type="ECO:0000256" key="4">
    <source>
        <dbReference type="ARBA" id="ARBA00022553"/>
    </source>
</evidence>
<dbReference type="FunFam" id="3.40.50.300:FF:000395">
    <property type="entry name" value="Replication factor C subunit 1"/>
    <property type="match status" value="1"/>
</dbReference>
<dbReference type="FunFam" id="3.40.50.10190:FF:000001">
    <property type="entry name" value="Replication factor C subunit 1"/>
    <property type="match status" value="1"/>
</dbReference>
<proteinExistence type="inferred from homology"/>
<protein>
    <recommendedName>
        <fullName evidence="3">Replication factor C subunit 1</fullName>
    </recommendedName>
</protein>